<evidence type="ECO:0000256" key="8">
    <source>
        <dbReference type="HAMAP-Rule" id="MF_01354"/>
    </source>
</evidence>
<dbReference type="GO" id="GO:0016655">
    <property type="term" value="F:oxidoreductase activity, acting on NAD(P)H, quinone or similar compound as acceptor"/>
    <property type="evidence" value="ECO:0007669"/>
    <property type="project" value="UniProtKB-UniRule"/>
</dbReference>
<keyword evidence="4 8" id="KW-0618">Plastoquinone</keyword>
<gene>
    <name evidence="8" type="primary">ndhO</name>
    <name evidence="9" type="ORF">IQ266_04745</name>
</gene>
<dbReference type="HAMAP" id="MF_01354">
    <property type="entry name" value="NDH1_NDH1O"/>
    <property type="match status" value="1"/>
</dbReference>
<comment type="subunit">
    <text evidence="8">NDH-1 can be composed of about 15 different subunits; different subcomplexes with different compositions have been identified which probably have different functions.</text>
</comment>
<dbReference type="GO" id="GO:0031676">
    <property type="term" value="C:plasma membrane-derived thylakoid membrane"/>
    <property type="evidence" value="ECO:0007669"/>
    <property type="project" value="UniProtKB-SubCell"/>
</dbReference>
<keyword evidence="8" id="KW-0793">Thylakoid</keyword>
<keyword evidence="1 8" id="KW-0813">Transport</keyword>
<comment type="catalytic activity">
    <reaction evidence="8">
        <text>a plastoquinone + NADH + (n+1) H(+)(in) = a plastoquinol + NAD(+) + n H(+)(out)</text>
        <dbReference type="Rhea" id="RHEA:42608"/>
        <dbReference type="Rhea" id="RHEA-COMP:9561"/>
        <dbReference type="Rhea" id="RHEA-COMP:9562"/>
        <dbReference type="ChEBI" id="CHEBI:15378"/>
        <dbReference type="ChEBI" id="CHEBI:17757"/>
        <dbReference type="ChEBI" id="CHEBI:57540"/>
        <dbReference type="ChEBI" id="CHEBI:57945"/>
        <dbReference type="ChEBI" id="CHEBI:62192"/>
    </reaction>
</comment>
<evidence type="ECO:0000313" key="10">
    <source>
        <dbReference type="Proteomes" id="UP000625316"/>
    </source>
</evidence>
<keyword evidence="5 8" id="KW-1278">Translocase</keyword>
<comment type="catalytic activity">
    <reaction evidence="8">
        <text>a plastoquinone + NADPH + (n+1) H(+)(in) = a plastoquinol + NADP(+) + n H(+)(out)</text>
        <dbReference type="Rhea" id="RHEA:42612"/>
        <dbReference type="Rhea" id="RHEA-COMP:9561"/>
        <dbReference type="Rhea" id="RHEA-COMP:9562"/>
        <dbReference type="ChEBI" id="CHEBI:15378"/>
        <dbReference type="ChEBI" id="CHEBI:17757"/>
        <dbReference type="ChEBI" id="CHEBI:57783"/>
        <dbReference type="ChEBI" id="CHEBI:58349"/>
        <dbReference type="ChEBI" id="CHEBI:62192"/>
    </reaction>
</comment>
<evidence type="ECO:0000313" key="9">
    <source>
        <dbReference type="EMBL" id="MBE9029068.1"/>
    </source>
</evidence>
<dbReference type="Proteomes" id="UP000625316">
    <property type="component" value="Unassembled WGS sequence"/>
</dbReference>
<dbReference type="EMBL" id="JADEXQ010000011">
    <property type="protein sequence ID" value="MBE9029068.1"/>
    <property type="molecule type" value="Genomic_DNA"/>
</dbReference>
<sequence>MAVKKGAMVRVVREKLENSVEVQASDQRLPHYLFDTPGEILEVRGDHAFVKFGATPTPNIWLRVDQLENFAA</sequence>
<organism evidence="9 10">
    <name type="scientific">Romeriopsis navalis LEGE 11480</name>
    <dbReference type="NCBI Taxonomy" id="2777977"/>
    <lineage>
        <taxon>Bacteria</taxon>
        <taxon>Bacillati</taxon>
        <taxon>Cyanobacteriota</taxon>
        <taxon>Cyanophyceae</taxon>
        <taxon>Leptolyngbyales</taxon>
        <taxon>Leptolyngbyaceae</taxon>
        <taxon>Romeriopsis</taxon>
        <taxon>Romeriopsis navalis</taxon>
    </lineage>
</organism>
<evidence type="ECO:0000256" key="4">
    <source>
        <dbReference type="ARBA" id="ARBA00022957"/>
    </source>
</evidence>
<reference evidence="9" key="1">
    <citation type="submission" date="2020-10" db="EMBL/GenBank/DDBJ databases">
        <authorList>
            <person name="Castelo-Branco R."/>
            <person name="Eusebio N."/>
            <person name="Adriana R."/>
            <person name="Vieira A."/>
            <person name="Brugerolle De Fraissinette N."/>
            <person name="Rezende De Castro R."/>
            <person name="Schneider M.P."/>
            <person name="Vasconcelos V."/>
            <person name="Leao P.N."/>
        </authorList>
    </citation>
    <scope>NUCLEOTIDE SEQUENCE</scope>
    <source>
        <strain evidence="9">LEGE 11480</strain>
    </source>
</reference>
<comment type="similarity">
    <text evidence="8">Belongs to the complex I NdhO subunit family.</text>
</comment>
<keyword evidence="7 8" id="KW-0472">Membrane</keyword>
<dbReference type="EC" id="7.1.1.-" evidence="8"/>
<comment type="function">
    <text evidence="8">NDH-1 shuttles electrons from an unknown electron donor, via FMN and iron-sulfur (Fe-S) centers, to quinones in the respiratory and/or the photosynthetic chain. The immediate electron acceptor for the enzyme in this species is believed to be plastoquinone. Couples the redox reaction to proton translocation, and thus conserves the redox energy in a proton gradient. Cyanobacterial NDH-1 also plays a role in inorganic carbon-concentration.</text>
</comment>
<keyword evidence="6 8" id="KW-0520">NAD</keyword>
<keyword evidence="2 8" id="KW-0874">Quinone</keyword>
<keyword evidence="10" id="KW-1185">Reference proteome</keyword>
<comment type="caution">
    <text evidence="9">The sequence shown here is derived from an EMBL/GenBank/DDBJ whole genome shotgun (WGS) entry which is preliminary data.</text>
</comment>
<proteinExistence type="inferred from homology"/>
<evidence type="ECO:0000256" key="7">
    <source>
        <dbReference type="ARBA" id="ARBA00023136"/>
    </source>
</evidence>
<evidence type="ECO:0000256" key="5">
    <source>
        <dbReference type="ARBA" id="ARBA00022967"/>
    </source>
</evidence>
<name>A0A928VI70_9CYAN</name>
<dbReference type="InterPro" id="IPR020905">
    <property type="entry name" value="NdhO"/>
</dbReference>
<dbReference type="Pfam" id="PF11910">
    <property type="entry name" value="NdhO"/>
    <property type="match status" value="1"/>
</dbReference>
<dbReference type="AlphaFoldDB" id="A0A928VI70"/>
<evidence type="ECO:0000256" key="2">
    <source>
        <dbReference type="ARBA" id="ARBA00022719"/>
    </source>
</evidence>
<evidence type="ECO:0000256" key="6">
    <source>
        <dbReference type="ARBA" id="ARBA00023027"/>
    </source>
</evidence>
<dbReference type="RefSeq" id="WP_264323889.1">
    <property type="nucleotide sequence ID" value="NZ_JADEXQ010000011.1"/>
</dbReference>
<protein>
    <recommendedName>
        <fullName evidence="8">NAD(P)H-quinone oxidoreductase subunit O</fullName>
        <ecNumber evidence="8">7.1.1.-</ecNumber>
    </recommendedName>
    <alternativeName>
        <fullName evidence="8">NAD(P)H dehydrogenase I subunit O</fullName>
        <shortName evidence="8">NDH-1 subunit O</shortName>
        <shortName evidence="8">NDH-O</shortName>
    </alternativeName>
</protein>
<evidence type="ECO:0000256" key="3">
    <source>
        <dbReference type="ARBA" id="ARBA00022857"/>
    </source>
</evidence>
<keyword evidence="3 8" id="KW-0521">NADP</keyword>
<accession>A0A928VI70</accession>
<dbReference type="GO" id="GO:0048038">
    <property type="term" value="F:quinone binding"/>
    <property type="evidence" value="ECO:0007669"/>
    <property type="project" value="UniProtKB-KW"/>
</dbReference>
<evidence type="ECO:0000256" key="1">
    <source>
        <dbReference type="ARBA" id="ARBA00022448"/>
    </source>
</evidence>
<comment type="subcellular location">
    <subcellularLocation>
        <location evidence="8">Cellular thylakoid membrane</location>
        <topology evidence="8">Peripheral membrane protein</topology>
        <orientation evidence="8">Cytoplasmic side</orientation>
    </subcellularLocation>
</comment>